<keyword evidence="2" id="KW-0472">Membrane</keyword>
<keyword evidence="4" id="KW-1185">Reference proteome</keyword>
<dbReference type="EMBL" id="JALLPB020000081">
    <property type="protein sequence ID" value="KAL3821868.1"/>
    <property type="molecule type" value="Genomic_DNA"/>
</dbReference>
<reference evidence="3 4" key="1">
    <citation type="submission" date="2024-10" db="EMBL/GenBank/DDBJ databases">
        <title>Updated reference genomes for cyclostephanoid diatoms.</title>
        <authorList>
            <person name="Roberts W.R."/>
            <person name="Alverson A.J."/>
        </authorList>
    </citation>
    <scope>NUCLEOTIDE SEQUENCE [LARGE SCALE GENOMIC DNA]</scope>
    <source>
        <strain evidence="3 4">AJA228-03</strain>
    </source>
</reference>
<evidence type="ECO:0000256" key="1">
    <source>
        <dbReference type="SAM" id="MobiDB-lite"/>
    </source>
</evidence>
<feature type="transmembrane region" description="Helical" evidence="2">
    <location>
        <begin position="6"/>
        <end position="30"/>
    </location>
</feature>
<feature type="region of interest" description="Disordered" evidence="1">
    <location>
        <begin position="47"/>
        <end position="73"/>
    </location>
</feature>
<organism evidence="3 4">
    <name type="scientific">Cyclostephanos tholiformis</name>
    <dbReference type="NCBI Taxonomy" id="382380"/>
    <lineage>
        <taxon>Eukaryota</taxon>
        <taxon>Sar</taxon>
        <taxon>Stramenopiles</taxon>
        <taxon>Ochrophyta</taxon>
        <taxon>Bacillariophyta</taxon>
        <taxon>Coscinodiscophyceae</taxon>
        <taxon>Thalassiosirophycidae</taxon>
        <taxon>Stephanodiscales</taxon>
        <taxon>Stephanodiscaceae</taxon>
        <taxon>Cyclostephanos</taxon>
    </lineage>
</organism>
<feature type="compositionally biased region" description="Acidic residues" evidence="1">
    <location>
        <begin position="57"/>
        <end position="67"/>
    </location>
</feature>
<sequence length="357" mass="39860">MSRLPIATIFISFAAVLLICSGVCFGFAIVRGASWSPSNLVVRPMKTTGPTSRFDPGSEEGADNSTDDECRRSTRKRLSNLTRCIREIFRKFKRISTDQEGSLDVASQGIASTIQIVDKSTTQMDNTRALISQGEKMTFALPSNDRGTSLDGVSPTDLLIETEEIQERIAPIENMSVIHVDDPVTTRHTRSAEHVDLSGTWRPIVTPEFKMEYDSYLANCSQSFLFRKVVVNGISYQKEVIRQLNDGVDLEIIATNPAGNWNRTLTTSDGMRPFDVTITDPDGDRVQIEAWWEGEDASRHKSILRGKPNVDGGVFETVRYLESDAVLVCESKFYPSPSSSAGVFKYGHVVWKFQRER</sequence>
<protein>
    <submittedName>
        <fullName evidence="3">Uncharacterized protein</fullName>
    </submittedName>
</protein>
<dbReference type="AlphaFoldDB" id="A0ABD3SBV1"/>
<accession>A0ABD3SBV1</accession>
<dbReference type="Proteomes" id="UP001530377">
    <property type="component" value="Unassembled WGS sequence"/>
</dbReference>
<keyword evidence="2" id="KW-0812">Transmembrane</keyword>
<gene>
    <name evidence="3" type="ORF">ACHAXA_002860</name>
</gene>
<evidence type="ECO:0000256" key="2">
    <source>
        <dbReference type="SAM" id="Phobius"/>
    </source>
</evidence>
<proteinExistence type="predicted"/>
<keyword evidence="2" id="KW-1133">Transmembrane helix</keyword>
<evidence type="ECO:0000313" key="3">
    <source>
        <dbReference type="EMBL" id="KAL3821868.1"/>
    </source>
</evidence>
<evidence type="ECO:0000313" key="4">
    <source>
        <dbReference type="Proteomes" id="UP001530377"/>
    </source>
</evidence>
<comment type="caution">
    <text evidence="3">The sequence shown here is derived from an EMBL/GenBank/DDBJ whole genome shotgun (WGS) entry which is preliminary data.</text>
</comment>
<name>A0ABD3SBV1_9STRA</name>